<evidence type="ECO:0000313" key="1">
    <source>
        <dbReference type="EMBL" id="JAD35615.1"/>
    </source>
</evidence>
<sequence length="45" mass="5449">MMRSIRFQHIPVCKLFNFWGMVLYLECFIFAKICLKYSLSNPCQQ</sequence>
<proteinExistence type="predicted"/>
<protein>
    <submittedName>
        <fullName evidence="1">Uncharacterized protein</fullName>
    </submittedName>
</protein>
<name>A0A0A8ZFY7_ARUDO</name>
<dbReference type="EMBL" id="GBRH01262280">
    <property type="protein sequence ID" value="JAD35615.1"/>
    <property type="molecule type" value="Transcribed_RNA"/>
</dbReference>
<accession>A0A0A8ZFY7</accession>
<reference evidence="1" key="1">
    <citation type="submission" date="2014-09" db="EMBL/GenBank/DDBJ databases">
        <authorList>
            <person name="Magalhaes I.L.F."/>
            <person name="Oliveira U."/>
            <person name="Santos F.R."/>
            <person name="Vidigal T.H.D.A."/>
            <person name="Brescovit A.D."/>
            <person name="Santos A.J."/>
        </authorList>
    </citation>
    <scope>NUCLEOTIDE SEQUENCE</scope>
    <source>
        <tissue evidence="1">Shoot tissue taken approximately 20 cm above the soil surface</tissue>
    </source>
</reference>
<organism evidence="1">
    <name type="scientific">Arundo donax</name>
    <name type="common">Giant reed</name>
    <name type="synonym">Donax arundinaceus</name>
    <dbReference type="NCBI Taxonomy" id="35708"/>
    <lineage>
        <taxon>Eukaryota</taxon>
        <taxon>Viridiplantae</taxon>
        <taxon>Streptophyta</taxon>
        <taxon>Embryophyta</taxon>
        <taxon>Tracheophyta</taxon>
        <taxon>Spermatophyta</taxon>
        <taxon>Magnoliopsida</taxon>
        <taxon>Liliopsida</taxon>
        <taxon>Poales</taxon>
        <taxon>Poaceae</taxon>
        <taxon>PACMAD clade</taxon>
        <taxon>Arundinoideae</taxon>
        <taxon>Arundineae</taxon>
        <taxon>Arundo</taxon>
    </lineage>
</organism>
<reference evidence="1" key="2">
    <citation type="journal article" date="2015" name="Data Brief">
        <title>Shoot transcriptome of the giant reed, Arundo donax.</title>
        <authorList>
            <person name="Barrero R.A."/>
            <person name="Guerrero F.D."/>
            <person name="Moolhuijzen P."/>
            <person name="Goolsby J.A."/>
            <person name="Tidwell J."/>
            <person name="Bellgard S.E."/>
            <person name="Bellgard M.I."/>
        </authorList>
    </citation>
    <scope>NUCLEOTIDE SEQUENCE</scope>
    <source>
        <tissue evidence="1">Shoot tissue taken approximately 20 cm above the soil surface</tissue>
    </source>
</reference>
<dbReference type="AlphaFoldDB" id="A0A0A8ZFY7"/>